<dbReference type="RefSeq" id="WP_371755959.1">
    <property type="nucleotide sequence ID" value="NZ_JAYJLD010000053.1"/>
</dbReference>
<comment type="caution">
    <text evidence="1">The sequence shown here is derived from an EMBL/GenBank/DDBJ whole genome shotgun (WGS) entry which is preliminary data.</text>
</comment>
<sequence>MDDVLIAMRRINPAALVIVKAIVEAHGGTVEAGSGRGGREGQ</sequence>
<gene>
    <name evidence="1" type="ORF">VF724_19630</name>
</gene>
<accession>A0ABU5ZPX2</accession>
<proteinExistence type="predicted"/>
<dbReference type="EMBL" id="JAYJLD010000053">
    <property type="protein sequence ID" value="MEB3103831.1"/>
    <property type="molecule type" value="Genomic_DNA"/>
</dbReference>
<organism evidence="1 2">
    <name type="scientific">Ferviditalea candida</name>
    <dbReference type="NCBI Taxonomy" id="3108399"/>
    <lineage>
        <taxon>Bacteria</taxon>
        <taxon>Bacillati</taxon>
        <taxon>Bacillota</taxon>
        <taxon>Bacilli</taxon>
        <taxon>Bacillales</taxon>
        <taxon>Paenibacillaceae</taxon>
        <taxon>Ferviditalea</taxon>
    </lineage>
</organism>
<evidence type="ECO:0000313" key="2">
    <source>
        <dbReference type="Proteomes" id="UP001310386"/>
    </source>
</evidence>
<evidence type="ECO:0000313" key="1">
    <source>
        <dbReference type="EMBL" id="MEB3103831.1"/>
    </source>
</evidence>
<keyword evidence="2" id="KW-1185">Reference proteome</keyword>
<reference evidence="1" key="1">
    <citation type="submission" date="2023-12" db="EMBL/GenBank/DDBJ databases">
        <title>Fervidustalea candida gen. nov., sp. nov., a novel member of the family Paenibacillaceae isolated from a geothermal area.</title>
        <authorList>
            <person name="Li W.-J."/>
            <person name="Jiao J.-Y."/>
            <person name="Chen Y."/>
        </authorList>
    </citation>
    <scope>NUCLEOTIDE SEQUENCE</scope>
    <source>
        <strain evidence="1">SYSU GA230002</strain>
    </source>
</reference>
<name>A0ABU5ZPX2_9BACL</name>
<dbReference type="Proteomes" id="UP001310386">
    <property type="component" value="Unassembled WGS sequence"/>
</dbReference>
<protein>
    <submittedName>
        <fullName evidence="1">Uncharacterized protein</fullName>
    </submittedName>
</protein>